<evidence type="ECO:0000256" key="15">
    <source>
        <dbReference type="ARBA" id="ARBA00023014"/>
    </source>
</evidence>
<feature type="domain" description="Rieske" evidence="21">
    <location>
        <begin position="93"/>
        <end position="191"/>
    </location>
</feature>
<evidence type="ECO:0000256" key="18">
    <source>
        <dbReference type="ARBA" id="ARBA00029351"/>
    </source>
</evidence>
<evidence type="ECO:0000259" key="21">
    <source>
        <dbReference type="PROSITE" id="PS51296"/>
    </source>
</evidence>
<reference evidence="22" key="1">
    <citation type="submission" date="2023-05" db="EMBL/GenBank/DDBJ databases">
        <title>Whole genome sequence of Commensalibacter sp.</title>
        <authorList>
            <person name="Charoenyingcharoen P."/>
            <person name="Yukphan P."/>
        </authorList>
    </citation>
    <scope>NUCLEOTIDE SEQUENCE</scope>
    <source>
        <strain evidence="22">TBRC 10068</strain>
    </source>
</reference>
<keyword evidence="12 19" id="KW-0249">Electron transport</keyword>
<evidence type="ECO:0000256" key="12">
    <source>
        <dbReference type="ARBA" id="ARBA00022982"/>
    </source>
</evidence>
<keyword evidence="11" id="KW-1278">Translocase</keyword>
<dbReference type="Pfam" id="PF10399">
    <property type="entry name" value="UCR_Fe-S_N"/>
    <property type="match status" value="1"/>
</dbReference>
<evidence type="ECO:0000256" key="19">
    <source>
        <dbReference type="RuleBase" id="RU004494"/>
    </source>
</evidence>
<comment type="function">
    <text evidence="1">Component of the ubiquinol-cytochrome c reductase complex (complex III or cytochrome b-c1 complex), which is a respiratory chain that generates an electrochemical potential coupled to ATP synthesis.</text>
</comment>
<comment type="subunit">
    <text evidence="3 20">The main subunits of complex b-c1 are: cytochrome b, cytochrome c1 and the Rieske protein.</text>
</comment>
<evidence type="ECO:0000256" key="9">
    <source>
        <dbReference type="ARBA" id="ARBA00022714"/>
    </source>
</evidence>
<comment type="subcellular location">
    <subcellularLocation>
        <location evidence="2">Cell membrane</location>
        <topology evidence="2">Single-pass membrane protein</topology>
    </subcellularLocation>
</comment>
<comment type="cofactor">
    <cofactor evidence="19">
        <name>[2Fe-2S] cluster</name>
        <dbReference type="ChEBI" id="CHEBI:190135"/>
    </cofactor>
    <text evidence="19">Binds 1 [2Fe-2S] cluster per subunit.</text>
</comment>
<dbReference type="Pfam" id="PF00355">
    <property type="entry name" value="Rieske"/>
    <property type="match status" value="1"/>
</dbReference>
<keyword evidence="13 19" id="KW-1133">Transmembrane helix</keyword>
<evidence type="ECO:0000256" key="14">
    <source>
        <dbReference type="ARBA" id="ARBA00023004"/>
    </source>
</evidence>
<keyword evidence="9" id="KW-0001">2Fe-2S</keyword>
<evidence type="ECO:0000313" key="23">
    <source>
        <dbReference type="Proteomes" id="UP001431775"/>
    </source>
</evidence>
<evidence type="ECO:0000256" key="20">
    <source>
        <dbReference type="RuleBase" id="RU004497"/>
    </source>
</evidence>
<comment type="miscellaneous">
    <text evidence="19">The Rieske protein is a high potential 2Fe-2S protein.</text>
</comment>
<dbReference type="InterPro" id="IPR014349">
    <property type="entry name" value="Rieske_Fe-S_prot"/>
</dbReference>
<keyword evidence="15" id="KW-0411">Iron-sulfur</keyword>
<keyword evidence="7" id="KW-1003">Cell membrane</keyword>
<dbReference type="PRINTS" id="PR00162">
    <property type="entry name" value="RIESKE"/>
</dbReference>
<dbReference type="EMBL" id="JASBAN010000001">
    <property type="protein sequence ID" value="MDI2112497.1"/>
    <property type="molecule type" value="Genomic_DNA"/>
</dbReference>
<evidence type="ECO:0000256" key="8">
    <source>
        <dbReference type="ARBA" id="ARBA00022692"/>
    </source>
</evidence>
<dbReference type="EC" id="7.1.1.8" evidence="4 19"/>
<evidence type="ECO:0000256" key="11">
    <source>
        <dbReference type="ARBA" id="ARBA00022967"/>
    </source>
</evidence>
<sequence length="209" mass="23160">MTDDPSTPTPIISPSPNRRSFLQLLTASSVTVGGVIVVWPFINSLNSQNTTLEQNFVDIDISSLKAGQQITVTWQGHPVFILNRPAEALQALQDSNLVSRLRDPDSKELQQPSYTQNWHRSIRPETAVLIGSCTHLGCVPTLKLGAKLGSFYNCACHGSRFDLAGRVYKSVPAPYNLPIPPYTYLKPNIIRIGENPKGQEFDFTKIKQL</sequence>
<dbReference type="RefSeq" id="WP_281462135.1">
    <property type="nucleotide sequence ID" value="NZ_JASBAN010000001.1"/>
</dbReference>
<evidence type="ECO:0000256" key="10">
    <source>
        <dbReference type="ARBA" id="ARBA00022723"/>
    </source>
</evidence>
<evidence type="ECO:0000256" key="6">
    <source>
        <dbReference type="ARBA" id="ARBA00022448"/>
    </source>
</evidence>
<gene>
    <name evidence="22" type="primary">petA</name>
    <name evidence="22" type="ORF">QJV33_04185</name>
</gene>
<keyword evidence="16 19" id="KW-0472">Membrane</keyword>
<dbReference type="InterPro" id="IPR036922">
    <property type="entry name" value="Rieske_2Fe-2S_sf"/>
</dbReference>
<keyword evidence="10" id="KW-0479">Metal-binding</keyword>
<evidence type="ECO:0000313" key="22">
    <source>
        <dbReference type="EMBL" id="MDI2112497.1"/>
    </source>
</evidence>
<dbReference type="PROSITE" id="PS51296">
    <property type="entry name" value="RIESKE"/>
    <property type="match status" value="1"/>
</dbReference>
<protein>
    <recommendedName>
        <fullName evidence="5 19">Ubiquinol-cytochrome c reductase iron-sulfur subunit</fullName>
        <ecNumber evidence="4 19">7.1.1.8</ecNumber>
    </recommendedName>
</protein>
<dbReference type="Gene3D" id="2.102.10.10">
    <property type="entry name" value="Rieske [2Fe-2S] iron-sulphur domain"/>
    <property type="match status" value="1"/>
</dbReference>
<comment type="caution">
    <text evidence="22">The sequence shown here is derived from an EMBL/GenBank/DDBJ whole genome shotgun (WGS) entry which is preliminary data.</text>
</comment>
<evidence type="ECO:0000256" key="17">
    <source>
        <dbReference type="ARBA" id="ARBA00023157"/>
    </source>
</evidence>
<evidence type="ECO:0000256" key="16">
    <source>
        <dbReference type="ARBA" id="ARBA00023136"/>
    </source>
</evidence>
<keyword evidence="14" id="KW-0408">Iron</keyword>
<evidence type="ECO:0000256" key="5">
    <source>
        <dbReference type="ARBA" id="ARBA00019816"/>
    </source>
</evidence>
<dbReference type="InterPro" id="IPR019470">
    <property type="entry name" value="Ubiq_cytC_Rdtase_Fe-S_su_TAT"/>
</dbReference>
<dbReference type="InterPro" id="IPR017941">
    <property type="entry name" value="Rieske_2Fe-2S"/>
</dbReference>
<dbReference type="CDD" id="cd03470">
    <property type="entry name" value="Rieske_cytochrome_bc1"/>
    <property type="match status" value="1"/>
</dbReference>
<keyword evidence="8 19" id="KW-0812">Transmembrane</keyword>
<dbReference type="InterPro" id="IPR005805">
    <property type="entry name" value="Rieske_Fe-S_prot_C"/>
</dbReference>
<dbReference type="PANTHER" id="PTHR10134">
    <property type="entry name" value="CYTOCHROME B-C1 COMPLEX SUBUNIT RIESKE, MITOCHONDRIAL"/>
    <property type="match status" value="1"/>
</dbReference>
<dbReference type="Gene3D" id="1.20.5.510">
    <property type="entry name" value="Single helix bin"/>
    <property type="match status" value="1"/>
</dbReference>
<keyword evidence="23" id="KW-1185">Reference proteome</keyword>
<evidence type="ECO:0000256" key="13">
    <source>
        <dbReference type="ARBA" id="ARBA00022989"/>
    </source>
</evidence>
<keyword evidence="17" id="KW-1015">Disulfide bond</keyword>
<dbReference type="Proteomes" id="UP001431775">
    <property type="component" value="Unassembled WGS sequence"/>
</dbReference>
<evidence type="ECO:0000256" key="7">
    <source>
        <dbReference type="ARBA" id="ARBA00022475"/>
    </source>
</evidence>
<dbReference type="NCBIfam" id="TIGR01416">
    <property type="entry name" value="Rieske_proteo"/>
    <property type="match status" value="1"/>
</dbReference>
<evidence type="ECO:0000256" key="4">
    <source>
        <dbReference type="ARBA" id="ARBA00012951"/>
    </source>
</evidence>
<evidence type="ECO:0000256" key="3">
    <source>
        <dbReference type="ARBA" id="ARBA00011649"/>
    </source>
</evidence>
<comment type="catalytic activity">
    <reaction evidence="18 19">
        <text>a quinol + 2 Fe(III)-[cytochrome c](out) = a quinone + 2 Fe(II)-[cytochrome c](out) + 2 H(+)(out)</text>
        <dbReference type="Rhea" id="RHEA:11484"/>
        <dbReference type="Rhea" id="RHEA-COMP:10350"/>
        <dbReference type="Rhea" id="RHEA-COMP:14399"/>
        <dbReference type="ChEBI" id="CHEBI:15378"/>
        <dbReference type="ChEBI" id="CHEBI:24646"/>
        <dbReference type="ChEBI" id="CHEBI:29033"/>
        <dbReference type="ChEBI" id="CHEBI:29034"/>
        <dbReference type="ChEBI" id="CHEBI:132124"/>
        <dbReference type="EC" id="7.1.1.8"/>
    </reaction>
</comment>
<dbReference type="InterPro" id="IPR006317">
    <property type="entry name" value="Ubiquinol_cyt_c_Rdtase_Fe-S-su"/>
</dbReference>
<name>A0ABT6Q6H1_9PROT</name>
<evidence type="ECO:0000256" key="2">
    <source>
        <dbReference type="ARBA" id="ARBA00004162"/>
    </source>
</evidence>
<feature type="transmembrane region" description="Helical" evidence="19">
    <location>
        <begin position="21"/>
        <end position="42"/>
    </location>
</feature>
<accession>A0ABT6Q6H1</accession>
<evidence type="ECO:0000256" key="1">
    <source>
        <dbReference type="ARBA" id="ARBA00002444"/>
    </source>
</evidence>
<proteinExistence type="predicted"/>
<keyword evidence="6 19" id="KW-0813">Transport</keyword>
<organism evidence="22 23">
    <name type="scientific">Commensalibacter nepenthis</name>
    <dbReference type="NCBI Taxonomy" id="3043872"/>
    <lineage>
        <taxon>Bacteria</taxon>
        <taxon>Pseudomonadati</taxon>
        <taxon>Pseudomonadota</taxon>
        <taxon>Alphaproteobacteria</taxon>
        <taxon>Acetobacterales</taxon>
        <taxon>Acetobacteraceae</taxon>
    </lineage>
</organism>
<dbReference type="SUPFAM" id="SSF50022">
    <property type="entry name" value="ISP domain"/>
    <property type="match status" value="1"/>
</dbReference>